<dbReference type="EMBL" id="UINC01049834">
    <property type="protein sequence ID" value="SVB62080.1"/>
    <property type="molecule type" value="Genomic_DNA"/>
</dbReference>
<reference evidence="1" key="1">
    <citation type="submission" date="2018-05" db="EMBL/GenBank/DDBJ databases">
        <authorList>
            <person name="Lanie J.A."/>
            <person name="Ng W.-L."/>
            <person name="Kazmierczak K.M."/>
            <person name="Andrzejewski T.M."/>
            <person name="Davidsen T.M."/>
            <person name="Wayne K.J."/>
            <person name="Tettelin H."/>
            <person name="Glass J.I."/>
            <person name="Rusch D."/>
            <person name="Podicherti R."/>
            <person name="Tsui H.-C.T."/>
            <person name="Winkler M.E."/>
        </authorList>
    </citation>
    <scope>NUCLEOTIDE SEQUENCE</scope>
</reference>
<accession>A0A382FGH7</accession>
<name>A0A382FGH7_9ZZZZ</name>
<protein>
    <submittedName>
        <fullName evidence="1">Uncharacterized protein</fullName>
    </submittedName>
</protein>
<gene>
    <name evidence="1" type="ORF">METZ01_LOCUS214934</name>
</gene>
<dbReference type="AlphaFoldDB" id="A0A382FGH7"/>
<evidence type="ECO:0000313" key="1">
    <source>
        <dbReference type="EMBL" id="SVB62080.1"/>
    </source>
</evidence>
<proteinExistence type="predicted"/>
<feature type="non-terminal residue" evidence="1">
    <location>
        <position position="25"/>
    </location>
</feature>
<organism evidence="1">
    <name type="scientific">marine metagenome</name>
    <dbReference type="NCBI Taxonomy" id="408172"/>
    <lineage>
        <taxon>unclassified sequences</taxon>
        <taxon>metagenomes</taxon>
        <taxon>ecological metagenomes</taxon>
    </lineage>
</organism>
<sequence>MAPDPDPRHLRFAIIGAGMAGILSA</sequence>